<reference evidence="1 2" key="1">
    <citation type="journal article" date="2012" name="J. Bacteriol.">
        <title>Genome sequence of Sphingobium indicum B90A, a hexachlorocyclohexane-degrading bacterium.</title>
        <authorList>
            <person name="Anand S."/>
            <person name="Sangwan N."/>
            <person name="Lata P."/>
            <person name="Kaur J."/>
            <person name="Dua A."/>
            <person name="Singh A.K."/>
            <person name="Verma M."/>
            <person name="Kaur J."/>
            <person name="Khurana J.P."/>
            <person name="Khurana P."/>
            <person name="Mathur S."/>
            <person name="Lal R."/>
        </authorList>
    </citation>
    <scope>NUCLEOTIDE SEQUENCE [LARGE SCALE GENOMIC DNA]</scope>
    <source>
        <strain evidence="2">DSM 16412 / CCM 7286 / MTCC 6364 / B90A</strain>
    </source>
</reference>
<organism evidence="1 2">
    <name type="scientific">Sphingobium indicum (strain DSM 16412 / CCM 7286 / MTCC 6364 / B90A)</name>
    <dbReference type="NCBI Taxonomy" id="861109"/>
    <lineage>
        <taxon>Bacteria</taxon>
        <taxon>Pseudomonadati</taxon>
        <taxon>Pseudomonadota</taxon>
        <taxon>Alphaproteobacteria</taxon>
        <taxon>Sphingomonadales</taxon>
        <taxon>Sphingomonadaceae</taxon>
        <taxon>Sphingobium</taxon>
    </lineage>
</organism>
<name>A0A1L5BRQ4_SPHIB</name>
<dbReference type="KEGG" id="sinb:SIDU_13715"/>
<dbReference type="AlphaFoldDB" id="A0A1L5BRQ4"/>
<dbReference type="Proteomes" id="UP000004550">
    <property type="component" value="Chromosome"/>
</dbReference>
<protein>
    <submittedName>
        <fullName evidence="1">Uncharacterized protein</fullName>
    </submittedName>
</protein>
<sequence>MIRFGAEDIERIEMILWFKELGPASMNVALGQDEAKAETEAQMRETMFEVFKDVMMECAANGRIEVTAYDPEPDSEPAHEGVA</sequence>
<accession>A0A1L5BRQ4</accession>
<evidence type="ECO:0000313" key="2">
    <source>
        <dbReference type="Proteomes" id="UP000004550"/>
    </source>
</evidence>
<dbReference type="EMBL" id="CP013070">
    <property type="protein sequence ID" value="APL95482.1"/>
    <property type="molecule type" value="Genomic_DNA"/>
</dbReference>
<proteinExistence type="predicted"/>
<gene>
    <name evidence="1" type="ORF">SIDU_13715</name>
</gene>
<evidence type="ECO:0000313" key="1">
    <source>
        <dbReference type="EMBL" id="APL95482.1"/>
    </source>
</evidence>